<dbReference type="GO" id="GO:0003676">
    <property type="term" value="F:nucleic acid binding"/>
    <property type="evidence" value="ECO:0007669"/>
    <property type="project" value="InterPro"/>
</dbReference>
<dbReference type="EMBL" id="JAEHFW010000001">
    <property type="protein sequence ID" value="MBK0379273.1"/>
    <property type="molecule type" value="Genomic_DNA"/>
</dbReference>
<evidence type="ECO:0000256" key="1">
    <source>
        <dbReference type="SAM" id="SignalP"/>
    </source>
</evidence>
<evidence type="ECO:0000259" key="2">
    <source>
        <dbReference type="Pfam" id="PF01223"/>
    </source>
</evidence>
<dbReference type="InterPro" id="IPR001604">
    <property type="entry name" value="Endo_G_ENPP1-like_dom"/>
</dbReference>
<feature type="signal peptide" evidence="1">
    <location>
        <begin position="1"/>
        <end position="20"/>
    </location>
</feature>
<reference evidence="3" key="1">
    <citation type="submission" date="2020-12" db="EMBL/GenBank/DDBJ databases">
        <title>Bacterial novel species Mucilaginibacter sp. SD-g isolated from soil.</title>
        <authorList>
            <person name="Jung H.-Y."/>
        </authorList>
    </citation>
    <scope>NUCLEOTIDE SEQUENCE</scope>
    <source>
        <strain evidence="3">SD-g</strain>
    </source>
</reference>
<feature type="domain" description="DNA/RNA non-specific endonuclease/pyrophosphatase/phosphodiesterase" evidence="2">
    <location>
        <begin position="48"/>
        <end position="220"/>
    </location>
</feature>
<evidence type="ECO:0000313" key="4">
    <source>
        <dbReference type="Proteomes" id="UP000613193"/>
    </source>
</evidence>
<dbReference type="GO" id="GO:0004519">
    <property type="term" value="F:endonuclease activity"/>
    <property type="evidence" value="ECO:0007669"/>
    <property type="project" value="UniProtKB-KW"/>
</dbReference>
<dbReference type="GO" id="GO:0016787">
    <property type="term" value="F:hydrolase activity"/>
    <property type="evidence" value="ECO:0007669"/>
    <property type="project" value="InterPro"/>
</dbReference>
<dbReference type="Proteomes" id="UP000613193">
    <property type="component" value="Unassembled WGS sequence"/>
</dbReference>
<dbReference type="Pfam" id="PF01223">
    <property type="entry name" value="Endonuclease_NS"/>
    <property type="match status" value="1"/>
</dbReference>
<dbReference type="GO" id="GO:0046872">
    <property type="term" value="F:metal ion binding"/>
    <property type="evidence" value="ECO:0007669"/>
    <property type="project" value="InterPro"/>
</dbReference>
<dbReference type="AlphaFoldDB" id="A0A934PUI8"/>
<keyword evidence="3" id="KW-0378">Hydrolase</keyword>
<name>A0A934PUI8_9SPHI</name>
<dbReference type="InterPro" id="IPR044929">
    <property type="entry name" value="DNA/RNA_non-sp_Endonuclease_sf"/>
</dbReference>
<protein>
    <submittedName>
        <fullName evidence="3">DNA/RNA non-specific endonuclease</fullName>
    </submittedName>
</protein>
<keyword evidence="4" id="KW-1185">Reference proteome</keyword>
<organism evidence="3 4">
    <name type="scientific">Mucilaginibacter segetis</name>
    <dbReference type="NCBI Taxonomy" id="2793071"/>
    <lineage>
        <taxon>Bacteria</taxon>
        <taxon>Pseudomonadati</taxon>
        <taxon>Bacteroidota</taxon>
        <taxon>Sphingobacteriia</taxon>
        <taxon>Sphingobacteriales</taxon>
        <taxon>Sphingobacteriaceae</taxon>
        <taxon>Mucilaginibacter</taxon>
    </lineage>
</organism>
<keyword evidence="3" id="KW-0540">Nuclease</keyword>
<dbReference type="Gene3D" id="3.40.570.10">
    <property type="entry name" value="Extracellular Endonuclease, subunit A"/>
    <property type="match status" value="1"/>
</dbReference>
<sequence length="252" mass="28476">MKSLLSLLLLAVNFCLTAAAQTINAAYVKALYQRYPTQATDFCPSCKLWVNPYYKSIADTAEHRPLVTFYIYTKAHRLQQEAAGLPRTGAYAAWHPAYGQPDETKVYKAANVESPDMIAKGHCQAWILLAWCADAAILSDTYTFNAGMEYQGQNIGTEIATEELCRKLTEQTDSVRIWCGTYGSQRTFTKNGLTVTLPSHYYKIIQYNQELLCYWMPNLPTEKRALLPQRLICHEQLVAKLGFDPMLVLKAP</sequence>
<dbReference type="RefSeq" id="WP_200065707.1">
    <property type="nucleotide sequence ID" value="NZ_JAEHFW010000001.1"/>
</dbReference>
<dbReference type="InterPro" id="IPR044925">
    <property type="entry name" value="His-Me_finger_sf"/>
</dbReference>
<proteinExistence type="predicted"/>
<keyword evidence="1" id="KW-0732">Signal</keyword>
<accession>A0A934PUI8</accession>
<dbReference type="SUPFAM" id="SSF54060">
    <property type="entry name" value="His-Me finger endonucleases"/>
    <property type="match status" value="1"/>
</dbReference>
<feature type="chain" id="PRO_5037115546" evidence="1">
    <location>
        <begin position="21"/>
        <end position="252"/>
    </location>
</feature>
<keyword evidence="3" id="KW-0255">Endonuclease</keyword>
<gene>
    <name evidence="3" type="ORF">I5M19_08150</name>
</gene>
<comment type="caution">
    <text evidence="3">The sequence shown here is derived from an EMBL/GenBank/DDBJ whole genome shotgun (WGS) entry which is preliminary data.</text>
</comment>
<evidence type="ECO:0000313" key="3">
    <source>
        <dbReference type="EMBL" id="MBK0379273.1"/>
    </source>
</evidence>